<dbReference type="SUPFAM" id="SSF51556">
    <property type="entry name" value="Metallo-dependent hydrolases"/>
    <property type="match status" value="1"/>
</dbReference>
<dbReference type="InterPro" id="IPR052350">
    <property type="entry name" value="Metallo-dep_Lactonases"/>
</dbReference>
<dbReference type="GO" id="GO:0050033">
    <property type="term" value="F:L-rhamnono-1,4-lactonase activity"/>
    <property type="evidence" value="ECO:0007669"/>
    <property type="project" value="UniProtKB-EC"/>
</dbReference>
<protein>
    <submittedName>
        <fullName evidence="3">L-rhamnono-gamma-lactonase</fullName>
        <ecNumber evidence="3">3.1.1.65</ecNumber>
    </submittedName>
</protein>
<comment type="similarity">
    <text evidence="1">Belongs to the metallo-dependent hydrolases superfamily.</text>
</comment>
<organism evidence="3 4">
    <name type="scientific">Friedmanniomyces endolithicus</name>
    <dbReference type="NCBI Taxonomy" id="329885"/>
    <lineage>
        <taxon>Eukaryota</taxon>
        <taxon>Fungi</taxon>
        <taxon>Dikarya</taxon>
        <taxon>Ascomycota</taxon>
        <taxon>Pezizomycotina</taxon>
        <taxon>Dothideomycetes</taxon>
        <taxon>Dothideomycetidae</taxon>
        <taxon>Mycosphaerellales</taxon>
        <taxon>Teratosphaeriaceae</taxon>
        <taxon>Friedmanniomyces</taxon>
    </lineage>
</organism>
<dbReference type="InterPro" id="IPR006680">
    <property type="entry name" value="Amidohydro-rel"/>
</dbReference>
<proteinExistence type="inferred from homology"/>
<evidence type="ECO:0000256" key="1">
    <source>
        <dbReference type="ARBA" id="ARBA00038310"/>
    </source>
</evidence>
<reference evidence="3" key="1">
    <citation type="submission" date="2023-06" db="EMBL/GenBank/DDBJ databases">
        <title>Black Yeasts Isolated from many extreme environments.</title>
        <authorList>
            <person name="Coleine C."/>
            <person name="Stajich J.E."/>
            <person name="Selbmann L."/>
        </authorList>
    </citation>
    <scope>NUCLEOTIDE SEQUENCE</scope>
    <source>
        <strain evidence="3">CCFEE 5200</strain>
    </source>
</reference>
<dbReference type="PANTHER" id="PTHR43569">
    <property type="entry name" value="AMIDOHYDROLASE"/>
    <property type="match status" value="1"/>
</dbReference>
<keyword evidence="4" id="KW-1185">Reference proteome</keyword>
<keyword evidence="3" id="KW-0378">Hydrolase</keyword>
<evidence type="ECO:0000313" key="3">
    <source>
        <dbReference type="EMBL" id="KAK0984730.1"/>
    </source>
</evidence>
<dbReference type="InterPro" id="IPR032466">
    <property type="entry name" value="Metal_Hydrolase"/>
</dbReference>
<sequence length="367" mass="41507">MAPHSLIDSHIHLWSAETTNEESHAWMTPPDMPLAKPHLLQDYYAVIDKASSPDAELNVHGVVYVETDVRYAEPNGDVAVWARRPLDEIGFLRSLVEGRYGARDTGMLLGVVPWAPMHQPTRVLEEYLDLAQERAGPDTWRRVKGFRFLLQFYLDPAKFKELVLSSDFIANLKLLGKRGFSFDIGIDQHRAGVWQLEMMCEAMHKAHEGVNEGEKVIFIVNHMCKPKYEEVSSQSIDKPGGAFDEWCTAISAMASCSWTYMKLSGQFSELPPALESIKDIAESIRPWVNHVMSCFGPRRTMFGSDWPVCNVNGPLAGNSWLAWRDVVKLALAGPDMNLSELDREWVWTKTAAEAYRIRESLLVAKQT</sequence>
<evidence type="ECO:0000313" key="4">
    <source>
        <dbReference type="Proteomes" id="UP001175353"/>
    </source>
</evidence>
<evidence type="ECO:0000259" key="2">
    <source>
        <dbReference type="Pfam" id="PF04909"/>
    </source>
</evidence>
<gene>
    <name evidence="3" type="primary">LRA2_2</name>
    <name evidence="3" type="ORF">LTR91_010766</name>
</gene>
<dbReference type="EC" id="3.1.1.65" evidence="3"/>
<dbReference type="AlphaFoldDB" id="A0AAN6KIQ6"/>
<name>A0AAN6KIQ6_9PEZI</name>
<feature type="domain" description="Amidohydrolase-related" evidence="2">
    <location>
        <begin position="7"/>
        <end position="357"/>
    </location>
</feature>
<dbReference type="Gene3D" id="3.20.20.140">
    <property type="entry name" value="Metal-dependent hydrolases"/>
    <property type="match status" value="1"/>
</dbReference>
<dbReference type="EMBL" id="JAUJLE010000095">
    <property type="protein sequence ID" value="KAK0984730.1"/>
    <property type="molecule type" value="Genomic_DNA"/>
</dbReference>
<dbReference type="PANTHER" id="PTHR43569:SF2">
    <property type="entry name" value="AMIDOHYDROLASE-RELATED DOMAIN-CONTAINING PROTEIN"/>
    <property type="match status" value="1"/>
</dbReference>
<comment type="caution">
    <text evidence="3">The sequence shown here is derived from an EMBL/GenBank/DDBJ whole genome shotgun (WGS) entry which is preliminary data.</text>
</comment>
<dbReference type="Pfam" id="PF04909">
    <property type="entry name" value="Amidohydro_2"/>
    <property type="match status" value="1"/>
</dbReference>
<dbReference type="Proteomes" id="UP001175353">
    <property type="component" value="Unassembled WGS sequence"/>
</dbReference>
<accession>A0AAN6KIQ6</accession>